<dbReference type="AlphaFoldDB" id="A0A1B6DPG9"/>
<feature type="coiled-coil region" evidence="1">
    <location>
        <begin position="44"/>
        <end position="71"/>
    </location>
</feature>
<accession>A0A1B6DPG9</accession>
<name>A0A1B6DPG9_9HEMI</name>
<organism evidence="2">
    <name type="scientific">Clastoptera arizonana</name>
    <name type="common">Arizona spittle bug</name>
    <dbReference type="NCBI Taxonomy" id="38151"/>
    <lineage>
        <taxon>Eukaryota</taxon>
        <taxon>Metazoa</taxon>
        <taxon>Ecdysozoa</taxon>
        <taxon>Arthropoda</taxon>
        <taxon>Hexapoda</taxon>
        <taxon>Insecta</taxon>
        <taxon>Pterygota</taxon>
        <taxon>Neoptera</taxon>
        <taxon>Paraneoptera</taxon>
        <taxon>Hemiptera</taxon>
        <taxon>Auchenorrhyncha</taxon>
        <taxon>Cercopoidea</taxon>
        <taxon>Clastopteridae</taxon>
        <taxon>Clastoptera</taxon>
    </lineage>
</organism>
<gene>
    <name evidence="2" type="ORF">g.6887</name>
</gene>
<keyword evidence="1" id="KW-0175">Coiled coil</keyword>
<evidence type="ECO:0000313" key="2">
    <source>
        <dbReference type="EMBL" id="JAS27557.1"/>
    </source>
</evidence>
<evidence type="ECO:0000256" key="1">
    <source>
        <dbReference type="SAM" id="Coils"/>
    </source>
</evidence>
<evidence type="ECO:0008006" key="3">
    <source>
        <dbReference type="Google" id="ProtNLM"/>
    </source>
</evidence>
<reference evidence="2" key="1">
    <citation type="submission" date="2015-12" db="EMBL/GenBank/DDBJ databases">
        <title>De novo transcriptome assembly of four potential Pierce s Disease insect vectors from Arizona vineyards.</title>
        <authorList>
            <person name="Tassone E.E."/>
        </authorList>
    </citation>
    <scope>NUCLEOTIDE SEQUENCE</scope>
</reference>
<protein>
    <recommendedName>
        <fullName evidence="3">Kinetochore protein Spc24</fullName>
    </recommendedName>
</protein>
<proteinExistence type="predicted"/>
<dbReference type="EMBL" id="GEDC01009741">
    <property type="protein sequence ID" value="JAS27557.1"/>
    <property type="molecule type" value="Transcribed_RNA"/>
</dbReference>
<sequence length="167" mass="19615">MVTFSEKLDRKLETLFKLQIMLGEELEKSISQSEDSCVELTNKKEEIINSINLTKQKIQTLEENNNKCKNEWMNKLELDHTCQKLSMQKPSLTDVLILKDISNKCTLYKKFLGFKWHHSILTKDDPVSGIFYSKKNLYLKPFSTNSSSNLTRKLWDEIEISSNYKIR</sequence>